<organism evidence="2 3">
    <name type="scientific">Candidatus Faecivivens stercoravium</name>
    <dbReference type="NCBI Taxonomy" id="2840803"/>
    <lineage>
        <taxon>Bacteria</taxon>
        <taxon>Bacillati</taxon>
        <taxon>Bacillota</taxon>
        <taxon>Clostridia</taxon>
        <taxon>Eubacteriales</taxon>
        <taxon>Oscillospiraceae</taxon>
        <taxon>Oscillospiraceae incertae sedis</taxon>
        <taxon>Candidatus Faecivivens</taxon>
    </lineage>
</organism>
<dbReference type="Pfam" id="PF18909">
    <property type="entry name" value="dGTP_diPhyd_N"/>
    <property type="match status" value="1"/>
</dbReference>
<dbReference type="Proteomes" id="UP000824241">
    <property type="component" value="Unassembled WGS sequence"/>
</dbReference>
<sequence>MHAGKGRMDLLPWEAILEVSKHCEEGALKYGERNCEKGIPIHSLIDSAFRHLAKYTAGETDEPHLRAAAWNILFALYMEIRHPEMQDIPARMKDGGGKP</sequence>
<evidence type="ECO:0000259" key="1">
    <source>
        <dbReference type="Pfam" id="PF18909"/>
    </source>
</evidence>
<feature type="domain" description="dATP/dGTP diphosphohydrolase N-terminal" evidence="1">
    <location>
        <begin position="2"/>
        <end position="87"/>
    </location>
</feature>
<reference evidence="2" key="1">
    <citation type="submission" date="2020-10" db="EMBL/GenBank/DDBJ databases">
        <authorList>
            <person name="Gilroy R."/>
        </authorList>
    </citation>
    <scope>NUCLEOTIDE SEQUENCE</scope>
    <source>
        <strain evidence="2">CHK189-12415</strain>
    </source>
</reference>
<name>A0A9D1DYA9_9FIRM</name>
<gene>
    <name evidence="2" type="ORF">IAB37_07635</name>
</gene>
<protein>
    <recommendedName>
        <fullName evidence="1">dATP/dGTP diphosphohydrolase N-terminal domain-containing protein</fullName>
    </recommendedName>
</protein>
<dbReference type="AlphaFoldDB" id="A0A9D1DYA9"/>
<evidence type="ECO:0000313" key="2">
    <source>
        <dbReference type="EMBL" id="HIR61425.1"/>
    </source>
</evidence>
<comment type="caution">
    <text evidence="2">The sequence shown here is derived from an EMBL/GenBank/DDBJ whole genome shotgun (WGS) entry which is preliminary data.</text>
</comment>
<accession>A0A9D1DYA9</accession>
<reference evidence="2" key="2">
    <citation type="journal article" date="2021" name="PeerJ">
        <title>Extensive microbial diversity within the chicken gut microbiome revealed by metagenomics and culture.</title>
        <authorList>
            <person name="Gilroy R."/>
            <person name="Ravi A."/>
            <person name="Getino M."/>
            <person name="Pursley I."/>
            <person name="Horton D.L."/>
            <person name="Alikhan N.F."/>
            <person name="Baker D."/>
            <person name="Gharbi K."/>
            <person name="Hall N."/>
            <person name="Watson M."/>
            <person name="Adriaenssens E.M."/>
            <person name="Foster-Nyarko E."/>
            <person name="Jarju S."/>
            <person name="Secka A."/>
            <person name="Antonio M."/>
            <person name="Oren A."/>
            <person name="Chaudhuri R.R."/>
            <person name="La Ragione R."/>
            <person name="Hildebrand F."/>
            <person name="Pallen M.J."/>
        </authorList>
    </citation>
    <scope>NUCLEOTIDE SEQUENCE</scope>
    <source>
        <strain evidence="2">CHK189-12415</strain>
    </source>
</reference>
<dbReference type="EMBL" id="DVHA01000246">
    <property type="protein sequence ID" value="HIR61425.1"/>
    <property type="molecule type" value="Genomic_DNA"/>
</dbReference>
<evidence type="ECO:0000313" key="3">
    <source>
        <dbReference type="Proteomes" id="UP000824241"/>
    </source>
</evidence>
<dbReference type="InterPro" id="IPR044038">
    <property type="entry name" value="dATP/dGTP_diPOhydrolase_N"/>
</dbReference>
<proteinExistence type="predicted"/>